<evidence type="ECO:0000313" key="3">
    <source>
        <dbReference type="Proteomes" id="UP000676336"/>
    </source>
</evidence>
<reference evidence="1" key="1">
    <citation type="submission" date="2021-02" db="EMBL/GenBank/DDBJ databases">
        <authorList>
            <person name="Nowell W R."/>
        </authorList>
    </citation>
    <scope>NUCLEOTIDE SEQUENCE</scope>
</reference>
<protein>
    <submittedName>
        <fullName evidence="1">Uncharacterized protein</fullName>
    </submittedName>
</protein>
<name>A0A8S2TXD2_9BILA</name>
<dbReference type="EMBL" id="CAJOBJ010042311">
    <property type="protein sequence ID" value="CAF4332876.1"/>
    <property type="molecule type" value="Genomic_DNA"/>
</dbReference>
<dbReference type="AlphaFoldDB" id="A0A8S2TXD2"/>
<organism evidence="1 3">
    <name type="scientific">Rotaria magnacalcarata</name>
    <dbReference type="NCBI Taxonomy" id="392030"/>
    <lineage>
        <taxon>Eukaryota</taxon>
        <taxon>Metazoa</taxon>
        <taxon>Spiralia</taxon>
        <taxon>Gnathifera</taxon>
        <taxon>Rotifera</taxon>
        <taxon>Eurotatoria</taxon>
        <taxon>Bdelloidea</taxon>
        <taxon>Philodinida</taxon>
        <taxon>Philodinidae</taxon>
        <taxon>Rotaria</taxon>
    </lineage>
</organism>
<gene>
    <name evidence="2" type="ORF">GIL414_LOCUS27209</name>
    <name evidence="1" type="ORF">SMN809_LOCUS26655</name>
</gene>
<dbReference type="Proteomes" id="UP000681720">
    <property type="component" value="Unassembled WGS sequence"/>
</dbReference>
<dbReference type="Proteomes" id="UP000676336">
    <property type="component" value="Unassembled WGS sequence"/>
</dbReference>
<evidence type="ECO:0000313" key="2">
    <source>
        <dbReference type="EMBL" id="CAF4332876.1"/>
    </source>
</evidence>
<proteinExistence type="predicted"/>
<feature type="non-terminal residue" evidence="1">
    <location>
        <position position="1"/>
    </location>
</feature>
<evidence type="ECO:0000313" key="1">
    <source>
        <dbReference type="EMBL" id="CAF4313899.1"/>
    </source>
</evidence>
<dbReference type="EMBL" id="CAJOBI010038756">
    <property type="protein sequence ID" value="CAF4313899.1"/>
    <property type="molecule type" value="Genomic_DNA"/>
</dbReference>
<sequence length="51" mass="5578">LFIEIINCQVAFESLCSPEVGVAGMASMDGSNEFEIDLYQSKFLPEDTVSC</sequence>
<comment type="caution">
    <text evidence="1">The sequence shown here is derived from an EMBL/GenBank/DDBJ whole genome shotgun (WGS) entry which is preliminary data.</text>
</comment>
<accession>A0A8S2TXD2</accession>